<proteinExistence type="predicted"/>
<dbReference type="RefSeq" id="WP_073346198.1">
    <property type="nucleotide sequence ID" value="NZ_FQVH01000046.1"/>
</dbReference>
<evidence type="ECO:0000313" key="1">
    <source>
        <dbReference type="EMBL" id="SHF79744.1"/>
    </source>
</evidence>
<evidence type="ECO:0000313" key="2">
    <source>
        <dbReference type="Proteomes" id="UP000184088"/>
    </source>
</evidence>
<protein>
    <submittedName>
        <fullName evidence="1">Uncharacterized protein</fullName>
    </submittedName>
</protein>
<organism evidence="1 2">
    <name type="scientific">Caldanaerobius fijiensis DSM 17918</name>
    <dbReference type="NCBI Taxonomy" id="1121256"/>
    <lineage>
        <taxon>Bacteria</taxon>
        <taxon>Bacillati</taxon>
        <taxon>Bacillota</taxon>
        <taxon>Clostridia</taxon>
        <taxon>Thermoanaerobacterales</taxon>
        <taxon>Thermoanaerobacteraceae</taxon>
        <taxon>Caldanaerobius</taxon>
    </lineage>
</organism>
<dbReference type="Proteomes" id="UP000184088">
    <property type="component" value="Unassembled WGS sequence"/>
</dbReference>
<dbReference type="EMBL" id="FQVH01000046">
    <property type="protein sequence ID" value="SHF79744.1"/>
    <property type="molecule type" value="Genomic_DNA"/>
</dbReference>
<reference evidence="1 2" key="1">
    <citation type="submission" date="2016-11" db="EMBL/GenBank/DDBJ databases">
        <authorList>
            <person name="Jaros S."/>
            <person name="Januszkiewicz K."/>
            <person name="Wedrychowicz H."/>
        </authorList>
    </citation>
    <scope>NUCLEOTIDE SEQUENCE [LARGE SCALE GENOMIC DNA]</scope>
    <source>
        <strain evidence="1 2">DSM 17918</strain>
    </source>
</reference>
<dbReference type="AlphaFoldDB" id="A0A1M5EKS7"/>
<accession>A0A1M5EKS7</accession>
<dbReference type="STRING" id="1121256.SAMN02746089_02566"/>
<name>A0A1M5EKS7_9THEO</name>
<gene>
    <name evidence="1" type="ORF">SAMN02746089_02566</name>
</gene>
<sequence length="61" mass="7040">MEQAALCEFDRYAAIVQIIREAERCGYRLQRADLVNLIYLLQEVYGVPLGYDFSFCAGNIF</sequence>
<keyword evidence="2" id="KW-1185">Reference proteome</keyword>